<evidence type="ECO:0000313" key="3">
    <source>
        <dbReference type="Proteomes" id="UP000290365"/>
    </source>
</evidence>
<dbReference type="PANTHER" id="PTHR21310">
    <property type="entry name" value="AMINOGLYCOSIDE PHOSPHOTRANSFERASE-RELATED-RELATED"/>
    <property type="match status" value="1"/>
</dbReference>
<proteinExistence type="predicted"/>
<dbReference type="Gene3D" id="3.90.1200.10">
    <property type="match status" value="1"/>
</dbReference>
<dbReference type="CDD" id="cd05155">
    <property type="entry name" value="APH_ChoK_like_1"/>
    <property type="match status" value="1"/>
</dbReference>
<dbReference type="Proteomes" id="UP000290365">
    <property type="component" value="Chromosome"/>
</dbReference>
<dbReference type="GO" id="GO:0016740">
    <property type="term" value="F:transferase activity"/>
    <property type="evidence" value="ECO:0007669"/>
    <property type="project" value="UniProtKB-KW"/>
</dbReference>
<dbReference type="KEGG" id="kbs:EPA93_02255"/>
<name>A0A4P6K623_KTERU</name>
<dbReference type="AlphaFoldDB" id="A0A4P6K623"/>
<dbReference type="InterPro" id="IPR002575">
    <property type="entry name" value="Aminoglycoside_PTrfase"/>
</dbReference>
<dbReference type="SUPFAM" id="SSF56112">
    <property type="entry name" value="Protein kinase-like (PK-like)"/>
    <property type="match status" value="1"/>
</dbReference>
<feature type="domain" description="Aminoglycoside phosphotransferase" evidence="1">
    <location>
        <begin position="33"/>
        <end position="261"/>
    </location>
</feature>
<dbReference type="Pfam" id="PF01636">
    <property type="entry name" value="APH"/>
    <property type="match status" value="1"/>
</dbReference>
<reference evidence="2 3" key="1">
    <citation type="submission" date="2019-01" db="EMBL/GenBank/DDBJ databases">
        <title>Ktedonosporobacter rubrisoli SCAWS-G2.</title>
        <authorList>
            <person name="Huang Y."/>
            <person name="Yan B."/>
        </authorList>
    </citation>
    <scope>NUCLEOTIDE SEQUENCE [LARGE SCALE GENOMIC DNA]</scope>
    <source>
        <strain evidence="2 3">SCAWS-G2</strain>
    </source>
</reference>
<keyword evidence="2" id="KW-0808">Transferase</keyword>
<dbReference type="Gene3D" id="3.30.200.20">
    <property type="entry name" value="Phosphorylase Kinase, domain 1"/>
    <property type="match status" value="1"/>
</dbReference>
<evidence type="ECO:0000259" key="1">
    <source>
        <dbReference type="Pfam" id="PF01636"/>
    </source>
</evidence>
<dbReference type="InterPro" id="IPR011009">
    <property type="entry name" value="Kinase-like_dom_sf"/>
</dbReference>
<keyword evidence="3" id="KW-1185">Reference proteome</keyword>
<sequence>MHSDEVDIDSSLVGRLLAAQFPQWAHLPIKPVLSAGTDNAIYRLGADMAVRLPRIEGAIDQINKELLWLPRLAPHLPLAVPVPLAVGAPGESYPWNWSIYKWLEGESADNQRTFDKDQAARDMAQFIVALHQLDPAGWPLPKPPKSSRGGPLSSRDASTRAAIAELSTMLDSSALTEEWEAALDVPVWQGSPVWTHGDLLPGNLLLHEGRISAIIDFGVLGVGDPACDLIVAWSLLSAHSRQIFRAALPVDDATWARGRGWALSIGLIALPYYQNTNPVFAATARYMIGEVLADRL</sequence>
<dbReference type="OrthoDB" id="3806873at2"/>
<gene>
    <name evidence="2" type="ORF">EPA93_02255</name>
</gene>
<accession>A0A4P6K623</accession>
<protein>
    <submittedName>
        <fullName evidence="2">Aminoglycoside phosphotransferase family protein</fullName>
    </submittedName>
</protein>
<evidence type="ECO:0000313" key="2">
    <source>
        <dbReference type="EMBL" id="QBD83350.1"/>
    </source>
</evidence>
<dbReference type="InterPro" id="IPR051678">
    <property type="entry name" value="AGP_Transferase"/>
</dbReference>
<dbReference type="PANTHER" id="PTHR21310:SF42">
    <property type="entry name" value="BIFUNCTIONAL AAC_APH"/>
    <property type="match status" value="1"/>
</dbReference>
<organism evidence="2 3">
    <name type="scientific">Ktedonosporobacter rubrisoli</name>
    <dbReference type="NCBI Taxonomy" id="2509675"/>
    <lineage>
        <taxon>Bacteria</taxon>
        <taxon>Bacillati</taxon>
        <taxon>Chloroflexota</taxon>
        <taxon>Ktedonobacteria</taxon>
        <taxon>Ktedonobacterales</taxon>
        <taxon>Ktedonosporobacteraceae</taxon>
        <taxon>Ktedonosporobacter</taxon>
    </lineage>
</organism>
<dbReference type="EMBL" id="CP035758">
    <property type="protein sequence ID" value="QBD83350.1"/>
    <property type="molecule type" value="Genomic_DNA"/>
</dbReference>